<dbReference type="SUPFAM" id="SSF56300">
    <property type="entry name" value="Metallo-dependent phosphatases"/>
    <property type="match status" value="1"/>
</dbReference>
<keyword evidence="1" id="KW-1133">Transmembrane helix</keyword>
<proteinExistence type="predicted"/>
<keyword evidence="1" id="KW-0812">Transmembrane</keyword>
<dbReference type="EMBL" id="CAXDID020000055">
    <property type="protein sequence ID" value="CAL6007176.1"/>
    <property type="molecule type" value="Genomic_DNA"/>
</dbReference>
<dbReference type="EMBL" id="CATOUU010000825">
    <property type="protein sequence ID" value="CAI9951684.1"/>
    <property type="molecule type" value="Genomic_DNA"/>
</dbReference>
<feature type="transmembrane region" description="Helical" evidence="1">
    <location>
        <begin position="31"/>
        <end position="56"/>
    </location>
</feature>
<comment type="caution">
    <text evidence="3">The sequence shown here is derived from an EMBL/GenBank/DDBJ whole genome shotgun (WGS) entry which is preliminary data.</text>
</comment>
<sequence>MFNSTMLEPTKHENMNQNFASQSSKIYKSRIILIITSIISSLIFLTLSIFCTVQYITNTTFLTELIVTVLCFMLSLIISIYLCVKKQANKLQIIMNISTVIIMTTLSIALGIEVIVKQLYYLSLPLVPSNYGPLAFIHENGTRIHWCTNELAETNLKADQKYLDKTQSNYHSVFVNNNEKFDYSLYGYQKKHQFYLPPVITKFIVFMADIQTVNTYISTMDEDYDFNVLCGDYSYSGLMSEYGETFSNMHTKPVLMVQGNHDESTTDFIDSITQRPMNYFQKVRNIGFFFIYINNGHTYLAMDFLKNNYQQAIGFDHVFIVVHHPIYSTGEFGSFDYLTQEMETFIDGHPELNIRGIFTGHDHLFAAFKRNNIFYFVNGAGGAGIDQMTNPSVAYDRIWAQEELHGPLTVINQNCLGYEYHLDSWMKFTRTEVTFAVNRVIYTIRDLVTKQVLVTYDQVI</sequence>
<reference evidence="3" key="1">
    <citation type="submission" date="2023-06" db="EMBL/GenBank/DDBJ databases">
        <authorList>
            <person name="Kurt Z."/>
        </authorList>
    </citation>
    <scope>NUCLEOTIDE SEQUENCE</scope>
</reference>
<evidence type="ECO:0000313" key="3">
    <source>
        <dbReference type="EMBL" id="CAI9951684.1"/>
    </source>
</evidence>
<evidence type="ECO:0000313" key="4">
    <source>
        <dbReference type="EMBL" id="CAL6007176.1"/>
    </source>
</evidence>
<evidence type="ECO:0000259" key="2">
    <source>
        <dbReference type="Pfam" id="PF00149"/>
    </source>
</evidence>
<keyword evidence="1" id="KW-0472">Membrane</keyword>
<feature type="transmembrane region" description="Helical" evidence="1">
    <location>
        <begin position="62"/>
        <end position="84"/>
    </location>
</feature>
<dbReference type="InterPro" id="IPR004843">
    <property type="entry name" value="Calcineurin-like_PHP"/>
</dbReference>
<organism evidence="3">
    <name type="scientific">Hexamita inflata</name>
    <dbReference type="NCBI Taxonomy" id="28002"/>
    <lineage>
        <taxon>Eukaryota</taxon>
        <taxon>Metamonada</taxon>
        <taxon>Diplomonadida</taxon>
        <taxon>Hexamitidae</taxon>
        <taxon>Hexamitinae</taxon>
        <taxon>Hexamita</taxon>
    </lineage>
</organism>
<gene>
    <name evidence="4" type="ORF">HINF_LOCUS20511</name>
    <name evidence="3" type="ORF">HINF_LOCUS39329</name>
</gene>
<dbReference type="Proteomes" id="UP001642409">
    <property type="component" value="Unassembled WGS sequence"/>
</dbReference>
<keyword evidence="5" id="KW-1185">Reference proteome</keyword>
<dbReference type="AlphaFoldDB" id="A0AA86UDS1"/>
<evidence type="ECO:0000256" key="1">
    <source>
        <dbReference type="SAM" id="Phobius"/>
    </source>
</evidence>
<protein>
    <submittedName>
        <fullName evidence="3">Alkaline phosphatase</fullName>
    </submittedName>
    <submittedName>
        <fullName evidence="4">Alkaline_phosphatase</fullName>
    </submittedName>
</protein>
<dbReference type="InterPro" id="IPR029052">
    <property type="entry name" value="Metallo-depent_PP-like"/>
</dbReference>
<feature type="transmembrane region" description="Helical" evidence="1">
    <location>
        <begin position="93"/>
        <end position="116"/>
    </location>
</feature>
<accession>A0AA86UDS1</accession>
<dbReference type="Pfam" id="PF00149">
    <property type="entry name" value="Metallophos"/>
    <property type="match status" value="1"/>
</dbReference>
<name>A0AA86UDS1_9EUKA</name>
<dbReference type="Gene3D" id="3.60.21.10">
    <property type="match status" value="1"/>
</dbReference>
<evidence type="ECO:0000313" key="5">
    <source>
        <dbReference type="Proteomes" id="UP001642409"/>
    </source>
</evidence>
<reference evidence="4 5" key="2">
    <citation type="submission" date="2024-07" db="EMBL/GenBank/DDBJ databases">
        <authorList>
            <person name="Akdeniz Z."/>
        </authorList>
    </citation>
    <scope>NUCLEOTIDE SEQUENCE [LARGE SCALE GENOMIC DNA]</scope>
</reference>
<feature type="domain" description="Calcineurin-like phosphoesterase" evidence="2">
    <location>
        <begin position="222"/>
        <end position="363"/>
    </location>
</feature>
<dbReference type="GO" id="GO:0016787">
    <property type="term" value="F:hydrolase activity"/>
    <property type="evidence" value="ECO:0007669"/>
    <property type="project" value="InterPro"/>
</dbReference>